<evidence type="ECO:0000256" key="5">
    <source>
        <dbReference type="ARBA" id="ARBA00022825"/>
    </source>
</evidence>
<dbReference type="InterPro" id="IPR018114">
    <property type="entry name" value="TRYPSIN_HIS"/>
</dbReference>
<dbReference type="PROSITE" id="PS00135">
    <property type="entry name" value="TRYPSIN_SER"/>
    <property type="match status" value="1"/>
</dbReference>
<keyword evidence="2" id="KW-0645">Protease</keyword>
<evidence type="ECO:0000256" key="8">
    <source>
        <dbReference type="PIRSR" id="PIRSR001134-1"/>
    </source>
</evidence>
<feature type="disulfide bond" evidence="9">
    <location>
        <begin position="311"/>
        <end position="339"/>
    </location>
</feature>
<keyword evidence="4" id="KW-0378">Hydrolase</keyword>
<evidence type="ECO:0000256" key="9">
    <source>
        <dbReference type="PIRSR" id="PIRSR001134-2"/>
    </source>
</evidence>
<dbReference type="Pfam" id="PF02983">
    <property type="entry name" value="Pro_Al_protease"/>
    <property type="match status" value="1"/>
</dbReference>
<dbReference type="Proteomes" id="UP000322634">
    <property type="component" value="Unassembled WGS sequence"/>
</dbReference>
<dbReference type="Gene3D" id="3.30.300.50">
    <property type="match status" value="2"/>
</dbReference>
<sequence>MPPLPAGRRRKVATVNRGVHLRRVVPLLGVAAVAVLPAFGTVPATAGAKPVPPAGQALGAFADQLTGRLGAQAAGAYVDRDGLLVVNVTTPAAARQVTAAGATPRVVAYGIARLDAAKSALDRFAGGRGAVGLAWGVDVVANAVVVSVPASDHDAATNALVKRARAVGGTVRIRRVHGAVRPMLGPGDAITTGGSRCSVAAIGTGGGGDYVVTAGHCTRIGTTWSTSGGEQIGTTQASSFPGNDYGTIRVTNGSLQLSNDNLTEVGRPPAGSQVIKKGSTTGTTSGQIVGYDRTVNYQEGTVTGLIETTVCTQPGDSGGSLQSGSTAVGITSGGRTGGCTANYQSYFQPLDEALQSQGLTLK</sequence>
<evidence type="ECO:0000313" key="12">
    <source>
        <dbReference type="Proteomes" id="UP000322634"/>
    </source>
</evidence>
<protein>
    <submittedName>
        <fullName evidence="11">S1 family peptidase</fullName>
    </submittedName>
</protein>
<name>A0A5D0UM15_9ACTN</name>
<dbReference type="GO" id="GO:0004252">
    <property type="term" value="F:serine-type endopeptidase activity"/>
    <property type="evidence" value="ECO:0007669"/>
    <property type="project" value="InterPro"/>
</dbReference>
<evidence type="ECO:0000256" key="3">
    <source>
        <dbReference type="ARBA" id="ARBA00022729"/>
    </source>
</evidence>
<dbReference type="PIRSF" id="PIRSF001134">
    <property type="entry name" value="Streptogrisin"/>
    <property type="match status" value="1"/>
</dbReference>
<dbReference type="InterPro" id="IPR001316">
    <property type="entry name" value="Pept_S1A_streptogrisin"/>
</dbReference>
<comment type="caution">
    <text evidence="11">The sequence shown here is derived from an EMBL/GenBank/DDBJ whole genome shotgun (WGS) entry which is preliminary data.</text>
</comment>
<keyword evidence="3" id="KW-0732">Signal</keyword>
<dbReference type="InterPro" id="IPR043504">
    <property type="entry name" value="Peptidase_S1_PA_chymotrypsin"/>
</dbReference>
<dbReference type="SUPFAM" id="SSF50494">
    <property type="entry name" value="Trypsin-like serine proteases"/>
    <property type="match status" value="1"/>
</dbReference>
<evidence type="ECO:0000313" key="11">
    <source>
        <dbReference type="EMBL" id="TYC18880.1"/>
    </source>
</evidence>
<feature type="domain" description="Peptidase S1A alpha-lytic prodomain" evidence="10">
    <location>
        <begin position="110"/>
        <end position="165"/>
    </location>
</feature>
<evidence type="ECO:0000259" key="10">
    <source>
        <dbReference type="Pfam" id="PF02983"/>
    </source>
</evidence>
<keyword evidence="12" id="KW-1185">Reference proteome</keyword>
<evidence type="ECO:0000256" key="7">
    <source>
        <dbReference type="ARBA" id="ARBA00023157"/>
    </source>
</evidence>
<dbReference type="Gene3D" id="2.40.10.10">
    <property type="entry name" value="Trypsin-like serine proteases"/>
    <property type="match status" value="2"/>
</dbReference>
<keyword evidence="6" id="KW-0865">Zymogen</keyword>
<evidence type="ECO:0000256" key="4">
    <source>
        <dbReference type="ARBA" id="ARBA00022801"/>
    </source>
</evidence>
<proteinExistence type="inferred from homology"/>
<keyword evidence="5" id="KW-0720">Serine protease</keyword>
<feature type="disulfide bond" evidence="9">
    <location>
        <begin position="197"/>
        <end position="217"/>
    </location>
</feature>
<organism evidence="11 12">
    <name type="scientific">Actinomadura syzygii</name>
    <dbReference type="NCBI Taxonomy" id="1427538"/>
    <lineage>
        <taxon>Bacteria</taxon>
        <taxon>Bacillati</taxon>
        <taxon>Actinomycetota</taxon>
        <taxon>Actinomycetes</taxon>
        <taxon>Streptosporangiales</taxon>
        <taxon>Thermomonosporaceae</taxon>
        <taxon>Actinomadura</taxon>
    </lineage>
</organism>
<keyword evidence="7 9" id="KW-1015">Disulfide bond</keyword>
<dbReference type="AlphaFoldDB" id="A0A5D0UM15"/>
<comment type="similarity">
    <text evidence="1">Belongs to the peptidase S1 family.</text>
</comment>
<accession>A0A5D0UM15</accession>
<dbReference type="PRINTS" id="PR00861">
    <property type="entry name" value="ALYTICPTASE"/>
</dbReference>
<dbReference type="InterPro" id="IPR009003">
    <property type="entry name" value="Peptidase_S1_PA"/>
</dbReference>
<reference evidence="11 12" key="1">
    <citation type="submission" date="2019-08" db="EMBL/GenBank/DDBJ databases">
        <title>Actinomadura sp. nov. CYP1-5 isolated from mountain soil.</title>
        <authorList>
            <person name="Songsumanus A."/>
            <person name="Kuncharoen N."/>
            <person name="Kudo T."/>
            <person name="Yuki M."/>
            <person name="Igarashi Y."/>
            <person name="Tanasupawat S."/>
        </authorList>
    </citation>
    <scope>NUCLEOTIDE SEQUENCE [LARGE SCALE GENOMIC DNA]</scope>
    <source>
        <strain evidence="11 12">GKU157</strain>
    </source>
</reference>
<dbReference type="OrthoDB" id="3457730at2"/>
<dbReference type="GO" id="GO:0006508">
    <property type="term" value="P:proteolysis"/>
    <property type="evidence" value="ECO:0007669"/>
    <property type="project" value="UniProtKB-KW"/>
</dbReference>
<evidence type="ECO:0000256" key="1">
    <source>
        <dbReference type="ARBA" id="ARBA00007664"/>
    </source>
</evidence>
<dbReference type="PROSITE" id="PS00134">
    <property type="entry name" value="TRYPSIN_HIS"/>
    <property type="match status" value="1"/>
</dbReference>
<dbReference type="InterPro" id="IPR033116">
    <property type="entry name" value="TRYPSIN_SER"/>
</dbReference>
<feature type="active site" description="Charge relay system" evidence="8">
    <location>
        <position position="317"/>
    </location>
</feature>
<dbReference type="InterPro" id="IPR004236">
    <property type="entry name" value="Pept_S1_alpha_lytic"/>
</dbReference>
<dbReference type="InterPro" id="IPR035070">
    <property type="entry name" value="Streptogrisin_prodomain"/>
</dbReference>
<dbReference type="EMBL" id="VSFF01000001">
    <property type="protein sequence ID" value="TYC18880.1"/>
    <property type="molecule type" value="Genomic_DNA"/>
</dbReference>
<feature type="active site" description="Charge relay system" evidence="8">
    <location>
        <position position="244"/>
    </location>
</feature>
<dbReference type="CDD" id="cd21112">
    <property type="entry name" value="alphaLP-like"/>
    <property type="match status" value="1"/>
</dbReference>
<evidence type="ECO:0000256" key="6">
    <source>
        <dbReference type="ARBA" id="ARBA00023145"/>
    </source>
</evidence>
<feature type="active site" description="Charge relay system" evidence="8">
    <location>
        <position position="216"/>
    </location>
</feature>
<gene>
    <name evidence="11" type="ORF">FXF65_03880</name>
</gene>
<dbReference type="GO" id="GO:0005576">
    <property type="term" value="C:extracellular region"/>
    <property type="evidence" value="ECO:0007669"/>
    <property type="project" value="InterPro"/>
</dbReference>
<evidence type="ECO:0000256" key="2">
    <source>
        <dbReference type="ARBA" id="ARBA00022670"/>
    </source>
</evidence>